<dbReference type="EMBL" id="CP136896">
    <property type="protein sequence ID" value="WOL15523.1"/>
    <property type="molecule type" value="Genomic_DNA"/>
</dbReference>
<evidence type="ECO:0000256" key="6">
    <source>
        <dbReference type="ARBA" id="ARBA00022807"/>
    </source>
</evidence>
<dbReference type="GO" id="GO:0005829">
    <property type="term" value="C:cytosol"/>
    <property type="evidence" value="ECO:0007669"/>
    <property type="project" value="TreeGrafter"/>
</dbReference>
<dbReference type="PANTHER" id="PTHR24006">
    <property type="entry name" value="UBIQUITIN CARBOXYL-TERMINAL HYDROLASE"/>
    <property type="match status" value="1"/>
</dbReference>
<evidence type="ECO:0000256" key="7">
    <source>
        <dbReference type="RuleBase" id="RU366025"/>
    </source>
</evidence>
<keyword evidence="8" id="KW-0812">Transmembrane</keyword>
<name>A0AAQ3QN21_9LILI</name>
<reference evidence="10 11" key="1">
    <citation type="submission" date="2023-10" db="EMBL/GenBank/DDBJ databases">
        <title>Chromosome-scale genome assembly provides insights into flower coloration mechanisms of Canna indica.</title>
        <authorList>
            <person name="Li C."/>
        </authorList>
    </citation>
    <scope>NUCLEOTIDE SEQUENCE [LARGE SCALE GENOMIC DNA]</scope>
    <source>
        <tissue evidence="10">Flower</tissue>
    </source>
</reference>
<dbReference type="PANTHER" id="PTHR24006:SF888">
    <property type="entry name" value="UBIQUITIN CARBOXYL-TERMINAL HYDROLASE 30"/>
    <property type="match status" value="1"/>
</dbReference>
<keyword evidence="3 7" id="KW-0645">Protease</keyword>
<evidence type="ECO:0000313" key="10">
    <source>
        <dbReference type="EMBL" id="WOL15523.1"/>
    </source>
</evidence>
<protein>
    <recommendedName>
        <fullName evidence="7">Ubiquitin carboxyl-terminal hydrolase</fullName>
        <ecNumber evidence="7">3.4.19.12</ecNumber>
    </recommendedName>
</protein>
<dbReference type="PROSITE" id="PS00973">
    <property type="entry name" value="USP_2"/>
    <property type="match status" value="1"/>
</dbReference>
<organism evidence="10 11">
    <name type="scientific">Canna indica</name>
    <name type="common">Indian-shot</name>
    <dbReference type="NCBI Taxonomy" id="4628"/>
    <lineage>
        <taxon>Eukaryota</taxon>
        <taxon>Viridiplantae</taxon>
        <taxon>Streptophyta</taxon>
        <taxon>Embryophyta</taxon>
        <taxon>Tracheophyta</taxon>
        <taxon>Spermatophyta</taxon>
        <taxon>Magnoliopsida</taxon>
        <taxon>Liliopsida</taxon>
        <taxon>Zingiberales</taxon>
        <taxon>Cannaceae</taxon>
        <taxon>Canna</taxon>
    </lineage>
</organism>
<evidence type="ECO:0000256" key="5">
    <source>
        <dbReference type="ARBA" id="ARBA00022801"/>
    </source>
</evidence>
<comment type="function">
    <text evidence="7">Recognizes and hydrolyzes the peptide bond at the C-terminal Gly of ubiquitin. Involved in the processing of poly-ubiquitin precursors as well as that of ubiquitinated proteins.</text>
</comment>
<dbReference type="Proteomes" id="UP001327560">
    <property type="component" value="Chromosome 7"/>
</dbReference>
<dbReference type="PROSITE" id="PS50235">
    <property type="entry name" value="USP_3"/>
    <property type="match status" value="1"/>
</dbReference>
<comment type="catalytic activity">
    <reaction evidence="1 7">
        <text>Thiol-dependent hydrolysis of ester, thioester, amide, peptide and isopeptide bonds formed by the C-terminal Gly of ubiquitin (a 76-residue protein attached to proteins as an intracellular targeting signal).</text>
        <dbReference type="EC" id="3.4.19.12"/>
    </reaction>
</comment>
<feature type="transmembrane region" description="Helical" evidence="8">
    <location>
        <begin position="32"/>
        <end position="54"/>
    </location>
</feature>
<evidence type="ECO:0000256" key="3">
    <source>
        <dbReference type="ARBA" id="ARBA00022670"/>
    </source>
</evidence>
<accession>A0AAQ3QN21</accession>
<feature type="domain" description="USP" evidence="9">
    <location>
        <begin position="80"/>
        <end position="584"/>
    </location>
</feature>
<evidence type="ECO:0000256" key="2">
    <source>
        <dbReference type="ARBA" id="ARBA00009085"/>
    </source>
</evidence>
<keyword evidence="4 7" id="KW-0833">Ubl conjugation pathway</keyword>
<keyword evidence="6 7" id="KW-0788">Thiol protease</keyword>
<evidence type="ECO:0000313" key="11">
    <source>
        <dbReference type="Proteomes" id="UP001327560"/>
    </source>
</evidence>
<dbReference type="GO" id="GO:0006508">
    <property type="term" value="P:proteolysis"/>
    <property type="evidence" value="ECO:0007669"/>
    <property type="project" value="UniProtKB-KW"/>
</dbReference>
<keyword evidence="11" id="KW-1185">Reference proteome</keyword>
<dbReference type="InterPro" id="IPR028889">
    <property type="entry name" value="USP"/>
</dbReference>
<dbReference type="InterPro" id="IPR018200">
    <property type="entry name" value="USP_CS"/>
</dbReference>
<dbReference type="SUPFAM" id="SSF54001">
    <property type="entry name" value="Cysteine proteinases"/>
    <property type="match status" value="1"/>
</dbReference>
<dbReference type="Pfam" id="PF00443">
    <property type="entry name" value="UCH"/>
    <property type="match status" value="1"/>
</dbReference>
<evidence type="ECO:0000256" key="4">
    <source>
        <dbReference type="ARBA" id="ARBA00022786"/>
    </source>
</evidence>
<keyword evidence="5 7" id="KW-0378">Hydrolase</keyword>
<dbReference type="GO" id="GO:0016579">
    <property type="term" value="P:protein deubiquitination"/>
    <property type="evidence" value="ECO:0007669"/>
    <property type="project" value="InterPro"/>
</dbReference>
<dbReference type="Gene3D" id="3.90.70.10">
    <property type="entry name" value="Cysteine proteinases"/>
    <property type="match status" value="1"/>
</dbReference>
<comment type="similarity">
    <text evidence="2 7">Belongs to the peptidase C19 family.</text>
</comment>
<dbReference type="EC" id="3.4.19.12" evidence="7"/>
<evidence type="ECO:0000256" key="8">
    <source>
        <dbReference type="SAM" id="Phobius"/>
    </source>
</evidence>
<gene>
    <name evidence="10" type="ORF">Cni_G24304</name>
</gene>
<dbReference type="InterPro" id="IPR050164">
    <property type="entry name" value="Peptidase_C19"/>
</dbReference>
<evidence type="ECO:0000259" key="9">
    <source>
        <dbReference type="PROSITE" id="PS50235"/>
    </source>
</evidence>
<dbReference type="PROSITE" id="PS00972">
    <property type="entry name" value="USP_1"/>
    <property type="match status" value="1"/>
</dbReference>
<evidence type="ECO:0000256" key="1">
    <source>
        <dbReference type="ARBA" id="ARBA00000707"/>
    </source>
</evidence>
<dbReference type="GO" id="GO:0004843">
    <property type="term" value="F:cysteine-type deubiquitinase activity"/>
    <property type="evidence" value="ECO:0007669"/>
    <property type="project" value="UniProtKB-UniRule"/>
</dbReference>
<dbReference type="InterPro" id="IPR001394">
    <property type="entry name" value="Peptidase_C19_UCH"/>
</dbReference>
<sequence>MKYEKEVNMYHLIHKVKHGYKMLVANKTFCPFQYHLSVSILGLGIGMTSLYMMLRESNLDSFYLPWATEGKDLSEITYVAGLQNLGNNCFLNVVLQALASSSCFVHFLQNVLDTNVESIEESTTLLATLIKLLEDLSIIHDKRTILDPRRLMLAMSFYVSSFKLTKQQDAAEALLHLLSSLEEEILQCYVPHSSTLAEITSLPSRIHKPKSKALTECELWRSYICGPFDGTIGSILTCRSCSSVLSVDIQHFRSLPLSPVLDMNGDIIEDCSIMDCLAKFTEVEYLENYRCDRCWHIAALKYLSFTGDKDQEKIHKLNQCVKIDCCDCKSLFYQEEIKWPDFSCALKQLTLTRCPKILCIHLQRASMNGHGELIKLQGRISFPFILDLFPFTKVRKTLEEGIIAHTTRKFSNKNLEPLDPRLQLDKKILEHVYGRAGGNYLLKGFPMNNFPKATNELPVYSSKELIIEDTYNVSDNDNKMISVASNSHQILDKQVQPKASKDSTSSSMSSIYRLSSVVEHYGRYGSGHYAVYRRVTVKSDGGNSTSPLGTEQSRWFYVSDHEVYEVSIDTVFAAEASLLFYERIDGDSHIVT</sequence>
<proteinExistence type="inferred from homology"/>
<keyword evidence="8" id="KW-1133">Transmembrane helix</keyword>
<dbReference type="InterPro" id="IPR038765">
    <property type="entry name" value="Papain-like_cys_pep_sf"/>
</dbReference>
<dbReference type="GO" id="GO:0005634">
    <property type="term" value="C:nucleus"/>
    <property type="evidence" value="ECO:0007669"/>
    <property type="project" value="TreeGrafter"/>
</dbReference>
<keyword evidence="8" id="KW-0472">Membrane</keyword>
<dbReference type="AlphaFoldDB" id="A0AAQ3QN21"/>